<dbReference type="GO" id="GO:0071978">
    <property type="term" value="P:bacterial-type flagellum-dependent swarming motility"/>
    <property type="evidence" value="ECO:0007669"/>
    <property type="project" value="InterPro"/>
</dbReference>
<evidence type="ECO:0000256" key="1">
    <source>
        <dbReference type="ARBA" id="ARBA00004651"/>
    </source>
</evidence>
<dbReference type="EMBL" id="UINC01065617">
    <property type="protein sequence ID" value="SVB95471.1"/>
    <property type="molecule type" value="Genomic_DNA"/>
</dbReference>
<keyword evidence="4 6" id="KW-1133">Transmembrane helix</keyword>
<gene>
    <name evidence="8" type="ORF">METZ01_LOCUS248325</name>
</gene>
<keyword evidence="2" id="KW-1003">Cell membrane</keyword>
<feature type="transmembrane region" description="Helical" evidence="6">
    <location>
        <begin position="108"/>
        <end position="130"/>
    </location>
</feature>
<dbReference type="AlphaFoldDB" id="A0A382I9U0"/>
<reference evidence="8" key="1">
    <citation type="submission" date="2018-05" db="EMBL/GenBank/DDBJ databases">
        <authorList>
            <person name="Lanie J.A."/>
            <person name="Ng W.-L."/>
            <person name="Kazmierczak K.M."/>
            <person name="Andrzejewski T.M."/>
            <person name="Davidsen T.M."/>
            <person name="Wayne K.J."/>
            <person name="Tettelin H."/>
            <person name="Glass J.I."/>
            <person name="Rusch D."/>
            <person name="Podicherti R."/>
            <person name="Tsui H.-C.T."/>
            <person name="Winkler M.E."/>
        </authorList>
    </citation>
    <scope>NUCLEOTIDE SEQUENCE</scope>
</reference>
<dbReference type="InterPro" id="IPR002898">
    <property type="entry name" value="MotA_ExbB_proton_chnl"/>
</dbReference>
<evidence type="ECO:0000256" key="4">
    <source>
        <dbReference type="ARBA" id="ARBA00022989"/>
    </source>
</evidence>
<accession>A0A382I9U0</accession>
<evidence type="ECO:0000259" key="7">
    <source>
        <dbReference type="Pfam" id="PF01618"/>
    </source>
</evidence>
<sequence>MRVIGLVLVFASIVVASGANARAMIDPPSLIMVLGGTIGALLFAGASIPSMLKALFSSELGEEVKHQAIRGWKLAAGFSLAIGASATFIGLVIMLANMDDPAAIGPGFAIANLTSLYALIIALAISFPMYKSLERSS</sequence>
<feature type="transmembrane region" description="Helical" evidence="6">
    <location>
        <begin position="31"/>
        <end position="52"/>
    </location>
</feature>
<feature type="transmembrane region" description="Helical" evidence="6">
    <location>
        <begin position="72"/>
        <end position="96"/>
    </location>
</feature>
<evidence type="ECO:0000313" key="8">
    <source>
        <dbReference type="EMBL" id="SVB95471.1"/>
    </source>
</evidence>
<dbReference type="GO" id="GO:0006935">
    <property type="term" value="P:chemotaxis"/>
    <property type="evidence" value="ECO:0007669"/>
    <property type="project" value="InterPro"/>
</dbReference>
<evidence type="ECO:0000256" key="6">
    <source>
        <dbReference type="SAM" id="Phobius"/>
    </source>
</evidence>
<keyword evidence="5 6" id="KW-0472">Membrane</keyword>
<proteinExistence type="predicted"/>
<dbReference type="GO" id="GO:0005886">
    <property type="term" value="C:plasma membrane"/>
    <property type="evidence" value="ECO:0007669"/>
    <property type="project" value="UniProtKB-SubCell"/>
</dbReference>
<dbReference type="Pfam" id="PF01618">
    <property type="entry name" value="MotA_ExbB"/>
    <property type="match status" value="1"/>
</dbReference>
<name>A0A382I9U0_9ZZZZ</name>
<comment type="subcellular location">
    <subcellularLocation>
        <location evidence="1">Cell membrane</location>
        <topology evidence="1">Multi-pass membrane protein</topology>
    </subcellularLocation>
</comment>
<dbReference type="InterPro" id="IPR047055">
    <property type="entry name" value="MotA-like"/>
</dbReference>
<evidence type="ECO:0000256" key="2">
    <source>
        <dbReference type="ARBA" id="ARBA00022475"/>
    </source>
</evidence>
<dbReference type="PANTHER" id="PTHR30433">
    <property type="entry name" value="CHEMOTAXIS PROTEIN MOTA"/>
    <property type="match status" value="1"/>
</dbReference>
<organism evidence="8">
    <name type="scientific">marine metagenome</name>
    <dbReference type="NCBI Taxonomy" id="408172"/>
    <lineage>
        <taxon>unclassified sequences</taxon>
        <taxon>metagenomes</taxon>
        <taxon>ecological metagenomes</taxon>
    </lineage>
</organism>
<evidence type="ECO:0000256" key="3">
    <source>
        <dbReference type="ARBA" id="ARBA00022692"/>
    </source>
</evidence>
<evidence type="ECO:0000256" key="5">
    <source>
        <dbReference type="ARBA" id="ARBA00023136"/>
    </source>
</evidence>
<feature type="domain" description="MotA/TolQ/ExbB proton channel" evidence="7">
    <location>
        <begin position="65"/>
        <end position="136"/>
    </location>
</feature>
<keyword evidence="3 6" id="KW-0812">Transmembrane</keyword>
<protein>
    <recommendedName>
        <fullName evidence="7">MotA/TolQ/ExbB proton channel domain-containing protein</fullName>
    </recommendedName>
</protein>